<name>A0A9Q0RC34_ANAIG</name>
<protein>
    <submittedName>
        <fullName evidence="3">Nad-dependent protein deacetylase sirtuin-(6/7) family member</fullName>
    </submittedName>
</protein>
<feature type="region of interest" description="Disordered" evidence="2">
    <location>
        <begin position="1"/>
        <end position="21"/>
    </location>
</feature>
<dbReference type="Proteomes" id="UP001149090">
    <property type="component" value="Unassembled WGS sequence"/>
</dbReference>
<reference evidence="3" key="1">
    <citation type="submission" date="2022-10" db="EMBL/GenBank/DDBJ databases">
        <title>Novel sulphate-reducing endosymbionts in the free-living metamonad Anaeramoeba.</title>
        <authorList>
            <person name="Jerlstrom-Hultqvist J."/>
            <person name="Cepicka I."/>
            <person name="Gallot-Lavallee L."/>
            <person name="Salas-Leiva D."/>
            <person name="Curtis B.A."/>
            <person name="Zahonova K."/>
            <person name="Pipaliya S."/>
            <person name="Dacks J."/>
            <person name="Roger A.J."/>
        </authorList>
    </citation>
    <scope>NUCLEOTIDE SEQUENCE</scope>
    <source>
        <strain evidence="3">BMAN</strain>
    </source>
</reference>
<feature type="compositionally biased region" description="Polar residues" evidence="2">
    <location>
        <begin position="541"/>
        <end position="556"/>
    </location>
</feature>
<keyword evidence="1" id="KW-0175">Coiled coil</keyword>
<accession>A0A9Q0RC34</accession>
<feature type="coiled-coil region" evidence="1">
    <location>
        <begin position="74"/>
        <end position="127"/>
    </location>
</feature>
<proteinExistence type="predicted"/>
<comment type="caution">
    <text evidence="3">The sequence shown here is derived from an EMBL/GenBank/DDBJ whole genome shotgun (WGS) entry which is preliminary data.</text>
</comment>
<dbReference type="PANTHER" id="PTHR36812">
    <property type="entry name" value="NEUROFILAMENT TRIPLET M PROTEIN-LIKE PROTEIN"/>
    <property type="match status" value="1"/>
</dbReference>
<feature type="compositionally biased region" description="Basic residues" evidence="2">
    <location>
        <begin position="1"/>
        <end position="10"/>
    </location>
</feature>
<feature type="compositionally biased region" description="Basic residues" evidence="2">
    <location>
        <begin position="1299"/>
        <end position="1312"/>
    </location>
</feature>
<organism evidence="3 4">
    <name type="scientific">Anaeramoeba ignava</name>
    <name type="common">Anaerobic marine amoeba</name>
    <dbReference type="NCBI Taxonomy" id="1746090"/>
    <lineage>
        <taxon>Eukaryota</taxon>
        <taxon>Metamonada</taxon>
        <taxon>Anaeramoebidae</taxon>
        <taxon>Anaeramoeba</taxon>
    </lineage>
</organism>
<dbReference type="EMBL" id="JAPDFW010000068">
    <property type="protein sequence ID" value="KAJ5074921.1"/>
    <property type="molecule type" value="Genomic_DNA"/>
</dbReference>
<feature type="compositionally biased region" description="Basic and acidic residues" evidence="2">
    <location>
        <begin position="11"/>
        <end position="21"/>
    </location>
</feature>
<evidence type="ECO:0000256" key="1">
    <source>
        <dbReference type="SAM" id="Coils"/>
    </source>
</evidence>
<dbReference type="OrthoDB" id="10689808at2759"/>
<gene>
    <name evidence="3" type="ORF">M0811_07964</name>
</gene>
<feature type="region of interest" description="Disordered" evidence="2">
    <location>
        <begin position="509"/>
        <end position="573"/>
    </location>
</feature>
<keyword evidence="4" id="KW-1185">Reference proteome</keyword>
<feature type="compositionally biased region" description="Polar residues" evidence="2">
    <location>
        <begin position="515"/>
        <end position="532"/>
    </location>
</feature>
<evidence type="ECO:0000313" key="3">
    <source>
        <dbReference type="EMBL" id="KAJ5074921.1"/>
    </source>
</evidence>
<feature type="compositionally biased region" description="Polar residues" evidence="2">
    <location>
        <begin position="1314"/>
        <end position="1327"/>
    </location>
</feature>
<sequence>MEKNKNKKNKNNKDNKNKDNKESLSLSELLIQFTLESWNQRKTANEWIREIKSLFLNQETQKNENEIKIKIEIKNEIKNEIEIENENENEIENENENENENLIEIENEKIKNQNSKKSAKKQKAKTKKIFGSLSKQLITQAFCGEKPNALFIEYIIAGIDEHILPIPLTIEEISEHIDVRSPHKFKRVIDIVEHVISIPNWHCYKSKCKEILLIMKISLVGFLSPEICLDYCESRPKNGNNSCNFEFEFESDFEIEDTINTIRNSNSEENWAFCCREHLYIHSKCKRIIKRILSSPSSFIVLLNTQFEFVESWDVFVELAQAIIQMDGNKKLKPFFKKLVAPIGVPMWIEFPDGDNPITLTEPNEISGDTTWNSLVYVIMKEFKTKSIEYIKPSTFNFARKLNILKGSNNYSQQNFYSKFINTLFHIHFLLPEEQKSLFAKFLFNKIRNVFGLLEKQKGQENQNENFLSDLIQELQNTSFVYLEKYTPDDSEYMDTLLEQILEAPKVPKKKKQDPSWSLLNSEEPSPRNTGFWSDKISPHSPFSGNYSYTTPQSQIDIKGNEKKSFDERDPNSYNSINALNSLDQARGIDFSAKYQQNAEKQGLEQNNPTLNMDQNYQKNQNISDNELNPNLVMNRNISNLNTNSIGEFSSLEFDPRFRDPNSKIYDQDPNFTNRMNFSDFRFNSISKNRGNLTINENIQNHREFSSRQSPLISGDFLYNSSGNSRKNFKPFDSQLYDSQPFFERNFESKLETEKYEEFLTFVKLITKEIPTTTSKSQQNIVYHSLNDLQQAPLTQKDVVAMINTIKEHFTSDQAKEITKRLLENFRETQIQYDLAKNMIQQLLIVKTEIFSMTQNRNERLNETIFEITRAFLSVLIQNLEAINLHNLIPKLFETLVDLANYVDQKIVSLHTIKFSAIRFFLLGWNSMEHIINTFCFGKDGTIGVGAGNVVKLRELIKKVLRNYPEKSCLYWFDDFVMYKDGLKKDFLFKNNSQNERLSLEDSNLKEAFHFWNSLFMKDLDTMKLSDIHVNFWSLVRSFSSSICWFFENNLPDTDPNILVKKVSDTFQKIFQLKNSKHPISRFITCLKLHYQPKIYYQHFIDYFKITDSQMNTINKFQINWNEDSMKIFKRAFNSIYTFTNLRHFRSNHAKDINFQEAIHIVWKIHNEFGNYITGTYFINSLLEKSHNFYHKIQYSKLNEKDFLEFVSPSFEQSLRKAQVASALISDLPNSESLILCIYQEIGSSLIPFIKSKSVGHIFAHFFFYSIAYTGIFEILSSLFQNEENFQGIIEKNQSQEIKRKKTGKSKPKRNSKSPQSINENYNRNSPTQESNFEYSISSNLVNSLLFFLHLLTELIEDINNQYYHRGYIDDLYPTLCFPIVYLSLITRKYPGFLPKFFVFFEENHDRTRLFLSLTRLGHHNLAFALFDFSQKNEREEILALYRSMNKYI</sequence>
<dbReference type="PANTHER" id="PTHR36812:SF9">
    <property type="entry name" value="MYB-LIKE PROTEIN X ISOFORM X1"/>
    <property type="match status" value="1"/>
</dbReference>
<feature type="region of interest" description="Disordered" evidence="2">
    <location>
        <begin position="1297"/>
        <end position="1327"/>
    </location>
</feature>
<evidence type="ECO:0000313" key="4">
    <source>
        <dbReference type="Proteomes" id="UP001149090"/>
    </source>
</evidence>
<evidence type="ECO:0000256" key="2">
    <source>
        <dbReference type="SAM" id="MobiDB-lite"/>
    </source>
</evidence>
<feature type="compositionally biased region" description="Basic and acidic residues" evidence="2">
    <location>
        <begin position="559"/>
        <end position="571"/>
    </location>
</feature>